<keyword evidence="8" id="KW-0418">Kinase</keyword>
<feature type="transmembrane region" description="Helical" evidence="11">
    <location>
        <begin position="206"/>
        <end position="227"/>
    </location>
</feature>
<dbReference type="SMART" id="SM01049">
    <property type="entry name" value="Cache_2"/>
    <property type="match status" value="1"/>
</dbReference>
<evidence type="ECO:0000256" key="3">
    <source>
        <dbReference type="ARBA" id="ARBA00012438"/>
    </source>
</evidence>
<dbReference type="Pfam" id="PF17200">
    <property type="entry name" value="sCache_2"/>
    <property type="match status" value="1"/>
</dbReference>
<dbReference type="SMART" id="SM00304">
    <property type="entry name" value="HAMP"/>
    <property type="match status" value="1"/>
</dbReference>
<comment type="caution">
    <text evidence="13">The sequence shown here is derived from an EMBL/GenBank/DDBJ whole genome shotgun (WGS) entry which is preliminary data.</text>
</comment>
<evidence type="ECO:0000259" key="12">
    <source>
        <dbReference type="PROSITE" id="PS50885"/>
    </source>
</evidence>
<evidence type="ECO:0000256" key="10">
    <source>
        <dbReference type="ARBA" id="ARBA00023136"/>
    </source>
</evidence>
<evidence type="ECO:0000256" key="8">
    <source>
        <dbReference type="ARBA" id="ARBA00022777"/>
    </source>
</evidence>
<dbReference type="EC" id="2.7.13.3" evidence="3"/>
<keyword evidence="7 11" id="KW-0812">Transmembrane</keyword>
<evidence type="ECO:0000256" key="7">
    <source>
        <dbReference type="ARBA" id="ARBA00022692"/>
    </source>
</evidence>
<dbReference type="Proteomes" id="UP001169862">
    <property type="component" value="Unassembled WGS sequence"/>
</dbReference>
<evidence type="ECO:0000256" key="6">
    <source>
        <dbReference type="ARBA" id="ARBA00022679"/>
    </source>
</evidence>
<evidence type="ECO:0000256" key="5">
    <source>
        <dbReference type="ARBA" id="ARBA00022553"/>
    </source>
</evidence>
<evidence type="ECO:0000256" key="2">
    <source>
        <dbReference type="ARBA" id="ARBA00004651"/>
    </source>
</evidence>
<dbReference type="Pfam" id="PF00672">
    <property type="entry name" value="HAMP"/>
    <property type="match status" value="1"/>
</dbReference>
<reference evidence="13" key="1">
    <citation type="submission" date="2023-07" db="EMBL/GenBank/DDBJ databases">
        <title>Genome content predicts the carbon catabolic preferences of heterotrophic bacteria.</title>
        <authorList>
            <person name="Gralka M."/>
        </authorList>
    </citation>
    <scope>NUCLEOTIDE SEQUENCE</scope>
    <source>
        <strain evidence="13">I2M16</strain>
    </source>
</reference>
<keyword evidence="10 11" id="KW-0472">Membrane</keyword>
<name>A0AAW7XIR8_9GAMM</name>
<dbReference type="Gene3D" id="3.30.450.20">
    <property type="entry name" value="PAS domain"/>
    <property type="match status" value="1"/>
</dbReference>
<gene>
    <name evidence="13" type="ORF">Q4490_10680</name>
</gene>
<keyword evidence="5" id="KW-0597">Phosphoprotein</keyword>
<dbReference type="InterPro" id="IPR033480">
    <property type="entry name" value="sCache_2"/>
</dbReference>
<feature type="domain" description="HAMP" evidence="12">
    <location>
        <begin position="230"/>
        <end position="282"/>
    </location>
</feature>
<dbReference type="GeneID" id="89456079"/>
<dbReference type="SUPFAM" id="SSF158472">
    <property type="entry name" value="HAMP domain-like"/>
    <property type="match status" value="1"/>
</dbReference>
<dbReference type="Gene3D" id="1.10.8.500">
    <property type="entry name" value="HAMP domain in histidine kinase"/>
    <property type="match status" value="1"/>
</dbReference>
<dbReference type="PANTHER" id="PTHR45528">
    <property type="entry name" value="SENSOR HISTIDINE KINASE CPXA"/>
    <property type="match status" value="1"/>
</dbReference>
<evidence type="ECO:0000313" key="13">
    <source>
        <dbReference type="EMBL" id="MDO6454030.1"/>
    </source>
</evidence>
<evidence type="ECO:0000256" key="11">
    <source>
        <dbReference type="SAM" id="Phobius"/>
    </source>
</evidence>
<evidence type="ECO:0000313" key="14">
    <source>
        <dbReference type="Proteomes" id="UP001169862"/>
    </source>
</evidence>
<dbReference type="RefSeq" id="WP_075172024.1">
    <property type="nucleotide sequence ID" value="NZ_CP041336.1"/>
</dbReference>
<evidence type="ECO:0000256" key="4">
    <source>
        <dbReference type="ARBA" id="ARBA00022475"/>
    </source>
</evidence>
<comment type="catalytic activity">
    <reaction evidence="1">
        <text>ATP + protein L-histidine = ADP + protein N-phospho-L-histidine.</text>
        <dbReference type="EC" id="2.7.13.3"/>
    </reaction>
</comment>
<keyword evidence="6" id="KW-0808">Transferase</keyword>
<dbReference type="EMBL" id="JAUOPG010000006">
    <property type="protein sequence ID" value="MDO6454030.1"/>
    <property type="molecule type" value="Genomic_DNA"/>
</dbReference>
<proteinExistence type="predicted"/>
<dbReference type="GO" id="GO:0000155">
    <property type="term" value="F:phosphorelay sensor kinase activity"/>
    <property type="evidence" value="ECO:0007669"/>
    <property type="project" value="TreeGrafter"/>
</dbReference>
<dbReference type="PANTHER" id="PTHR45528:SF10">
    <property type="entry name" value="METHYL-ACCEPTING CHEMOTAXIS PROTEIN"/>
    <property type="match status" value="1"/>
</dbReference>
<dbReference type="CDD" id="cd06225">
    <property type="entry name" value="HAMP"/>
    <property type="match status" value="1"/>
</dbReference>
<evidence type="ECO:0000256" key="9">
    <source>
        <dbReference type="ARBA" id="ARBA00022989"/>
    </source>
</evidence>
<sequence length="288" mass="32083">MKNLKIKQKMLVLTAIPLLIAVVAIMAVSIYQIKASGEQEIQNLRFSMVEDKQAALKDSMDIVKSAVSPILKNYPQSPEALSQLKETLSAIRYGDEDGYIFAFTFDGETTVHPGQPQLVGQNMIDMQDSNGTKVIAELIKVARNGGGFVEYHWHKPSVDEELPKLSYATALHELGWMIGTGFYIDDIDSSINKLQSEVDNKVEKTVLLSLGIGLVILIVMITINLWVANRTMVRPILELSESARQMSLGKMDEEIKVNSSDEIGELADAISRMQKSLKVVFKKLRQKN</sequence>
<dbReference type="InterPro" id="IPR050398">
    <property type="entry name" value="HssS/ArlS-like"/>
</dbReference>
<dbReference type="AlphaFoldDB" id="A0AAW7XIR8"/>
<keyword evidence="9 11" id="KW-1133">Transmembrane helix</keyword>
<keyword evidence="4" id="KW-1003">Cell membrane</keyword>
<dbReference type="InterPro" id="IPR003660">
    <property type="entry name" value="HAMP_dom"/>
</dbReference>
<accession>A0AAW7XIR8</accession>
<dbReference type="PROSITE" id="PS50885">
    <property type="entry name" value="HAMP"/>
    <property type="match status" value="1"/>
</dbReference>
<evidence type="ECO:0000256" key="1">
    <source>
        <dbReference type="ARBA" id="ARBA00000085"/>
    </source>
</evidence>
<dbReference type="GO" id="GO:0005886">
    <property type="term" value="C:plasma membrane"/>
    <property type="evidence" value="ECO:0007669"/>
    <property type="project" value="UniProtKB-SubCell"/>
</dbReference>
<protein>
    <recommendedName>
        <fullName evidence="3">histidine kinase</fullName>
        <ecNumber evidence="3">2.7.13.3</ecNumber>
    </recommendedName>
</protein>
<comment type="subcellular location">
    <subcellularLocation>
        <location evidence="2">Cell membrane</location>
        <topology evidence="2">Multi-pass membrane protein</topology>
    </subcellularLocation>
</comment>
<organism evidence="13 14">
    <name type="scientific">Neptunomonas phycophila</name>
    <dbReference type="NCBI Taxonomy" id="1572645"/>
    <lineage>
        <taxon>Bacteria</taxon>
        <taxon>Pseudomonadati</taxon>
        <taxon>Pseudomonadota</taxon>
        <taxon>Gammaproteobacteria</taxon>
        <taxon>Oceanospirillales</taxon>
        <taxon>Oceanospirillaceae</taxon>
        <taxon>Neptunomonas</taxon>
    </lineage>
</organism>